<evidence type="ECO:0000259" key="4">
    <source>
        <dbReference type="PROSITE" id="PS50222"/>
    </source>
</evidence>
<dbReference type="Pfam" id="PF00036">
    <property type="entry name" value="EF-hand_1"/>
    <property type="match status" value="1"/>
</dbReference>
<keyword evidence="5" id="KW-1185">Reference proteome</keyword>
<dbReference type="Pfam" id="PF01023">
    <property type="entry name" value="S_100"/>
    <property type="match status" value="1"/>
</dbReference>
<dbReference type="PANTHER" id="PTHR11639:SF134">
    <property type="entry name" value="PROTEIN S100-A1-RELATED"/>
    <property type="match status" value="1"/>
</dbReference>
<keyword evidence="2" id="KW-0479">Metal-binding</keyword>
<sequence>MNCRKSRIPWIRCRERWRRDGGWQQYFSDIRRQAAWEIRICPTLQHRVLQLQAESGRRGGKEHLWERSPRKSCQLLYISGPRMPSELERAMEIIINIFHQYATRKGDKDKLSKKELKQLLQKELGLETQKYPEGVDKIMCDVDENGDGKVSFQEFLKLVVNLIIERNSSFSEET</sequence>
<evidence type="ECO:0000313" key="6">
    <source>
        <dbReference type="RefSeq" id="XP_060550268.1"/>
    </source>
</evidence>
<dbReference type="Gene3D" id="1.10.238.10">
    <property type="entry name" value="EF-hand"/>
    <property type="match status" value="1"/>
</dbReference>
<dbReference type="PANTHER" id="PTHR11639">
    <property type="entry name" value="S100 CALCIUM-BINDING PROTEIN"/>
    <property type="match status" value="1"/>
</dbReference>
<dbReference type="InterPro" id="IPR002048">
    <property type="entry name" value="EF_hand_dom"/>
</dbReference>
<evidence type="ECO:0000256" key="1">
    <source>
        <dbReference type="ARBA" id="ARBA00007323"/>
    </source>
</evidence>
<evidence type="ECO:0000313" key="5">
    <source>
        <dbReference type="Proteomes" id="UP001652622"/>
    </source>
</evidence>
<dbReference type="InterPro" id="IPR013787">
    <property type="entry name" value="S100_Ca-bd_sub"/>
</dbReference>
<dbReference type="CDD" id="cd00213">
    <property type="entry name" value="S-100"/>
    <property type="match status" value="1"/>
</dbReference>
<feature type="domain" description="EF-hand" evidence="4">
    <location>
        <begin position="130"/>
        <end position="165"/>
    </location>
</feature>
<accession>A0ABM3ZPH2</accession>
<dbReference type="InterPro" id="IPR011992">
    <property type="entry name" value="EF-hand-dom_pair"/>
</dbReference>
<keyword evidence="3" id="KW-0106">Calcium</keyword>
<protein>
    <submittedName>
        <fullName evidence="6">Protein S100-A1-like isoform X1</fullName>
    </submittedName>
</protein>
<comment type="similarity">
    <text evidence="1">Belongs to the S-100 family.</text>
</comment>
<dbReference type="PROSITE" id="PS50222">
    <property type="entry name" value="EF_HAND_2"/>
    <property type="match status" value="1"/>
</dbReference>
<proteinExistence type="inferred from homology"/>
<reference evidence="6" key="1">
    <citation type="submission" date="2025-08" db="UniProtKB">
        <authorList>
            <consortium name="RefSeq"/>
        </authorList>
    </citation>
    <scope>IDENTIFICATION</scope>
    <source>
        <tissue evidence="6">Blood</tissue>
    </source>
</reference>
<dbReference type="SUPFAM" id="SSF47473">
    <property type="entry name" value="EF-hand"/>
    <property type="match status" value="1"/>
</dbReference>
<dbReference type="PROSITE" id="PS00018">
    <property type="entry name" value="EF_HAND_1"/>
    <property type="match status" value="1"/>
</dbReference>
<dbReference type="InterPro" id="IPR018247">
    <property type="entry name" value="EF_Hand_1_Ca_BS"/>
</dbReference>
<dbReference type="RefSeq" id="XP_060550268.1">
    <property type="nucleotide sequence ID" value="XM_060694285.1"/>
</dbReference>
<name>A0ABM3ZPH2_PANGU</name>
<gene>
    <name evidence="6" type="primary">LOC132712528</name>
</gene>
<evidence type="ECO:0000256" key="3">
    <source>
        <dbReference type="ARBA" id="ARBA00022837"/>
    </source>
</evidence>
<dbReference type="InterPro" id="IPR034325">
    <property type="entry name" value="S-100_dom"/>
</dbReference>
<dbReference type="Proteomes" id="UP001652622">
    <property type="component" value="Unplaced"/>
</dbReference>
<organism evidence="5 6">
    <name type="scientific">Pantherophis guttatus</name>
    <name type="common">Corn snake</name>
    <name type="synonym">Elaphe guttata</name>
    <dbReference type="NCBI Taxonomy" id="94885"/>
    <lineage>
        <taxon>Eukaryota</taxon>
        <taxon>Metazoa</taxon>
        <taxon>Chordata</taxon>
        <taxon>Craniata</taxon>
        <taxon>Vertebrata</taxon>
        <taxon>Euteleostomi</taxon>
        <taxon>Lepidosauria</taxon>
        <taxon>Squamata</taxon>
        <taxon>Bifurcata</taxon>
        <taxon>Unidentata</taxon>
        <taxon>Episquamata</taxon>
        <taxon>Toxicofera</taxon>
        <taxon>Serpentes</taxon>
        <taxon>Colubroidea</taxon>
        <taxon>Colubridae</taxon>
        <taxon>Colubrinae</taxon>
        <taxon>Pantherophis</taxon>
    </lineage>
</organism>
<evidence type="ECO:0000256" key="2">
    <source>
        <dbReference type="ARBA" id="ARBA00022723"/>
    </source>
</evidence>
<dbReference type="GeneID" id="132712528"/>
<dbReference type="SMART" id="SM01394">
    <property type="entry name" value="S_100"/>
    <property type="match status" value="1"/>
</dbReference>
<dbReference type="SMART" id="SM00054">
    <property type="entry name" value="EFh"/>
    <property type="match status" value="1"/>
</dbReference>